<feature type="non-terminal residue" evidence="1">
    <location>
        <position position="70"/>
    </location>
</feature>
<gene>
    <name evidence="1" type="ORF">PSTG_20122</name>
</gene>
<organism evidence="1 2">
    <name type="scientific">Puccinia striiformis f. sp. tritici PST-78</name>
    <dbReference type="NCBI Taxonomy" id="1165861"/>
    <lineage>
        <taxon>Eukaryota</taxon>
        <taxon>Fungi</taxon>
        <taxon>Dikarya</taxon>
        <taxon>Basidiomycota</taxon>
        <taxon>Pucciniomycotina</taxon>
        <taxon>Pucciniomycetes</taxon>
        <taxon>Pucciniales</taxon>
        <taxon>Pucciniaceae</taxon>
        <taxon>Puccinia</taxon>
    </lineage>
</organism>
<dbReference type="Proteomes" id="UP000054564">
    <property type="component" value="Unassembled WGS sequence"/>
</dbReference>
<comment type="caution">
    <text evidence="1">The sequence shown here is derived from an EMBL/GenBank/DDBJ whole genome shotgun (WGS) entry which is preliminary data.</text>
</comment>
<proteinExistence type="predicted"/>
<accession>A0A0L0UHI3</accession>
<dbReference type="AlphaFoldDB" id="A0A0L0UHI3"/>
<evidence type="ECO:0000313" key="1">
    <source>
        <dbReference type="EMBL" id="KNE86516.1"/>
    </source>
</evidence>
<evidence type="ECO:0000313" key="2">
    <source>
        <dbReference type="Proteomes" id="UP000054564"/>
    </source>
</evidence>
<sequence length="70" mass="7844">MSGYVCDPFCQSVRSALPLRDDCAEVDGLLFIDNRLLIPSDLALRHREGHKKTVSDFDLDESVHLGLPMD</sequence>
<keyword evidence="2" id="KW-1185">Reference proteome</keyword>
<reference evidence="2" key="1">
    <citation type="submission" date="2014-03" db="EMBL/GenBank/DDBJ databases">
        <title>The Genome Sequence of Puccinia striiformis f. sp. tritici PST-78.</title>
        <authorList>
            <consortium name="The Broad Institute Genome Sequencing Platform"/>
            <person name="Cuomo C."/>
            <person name="Hulbert S."/>
            <person name="Chen X."/>
            <person name="Walker B."/>
            <person name="Young S.K."/>
            <person name="Zeng Q."/>
            <person name="Gargeya S."/>
            <person name="Fitzgerald M."/>
            <person name="Haas B."/>
            <person name="Abouelleil A."/>
            <person name="Alvarado L."/>
            <person name="Arachchi H.M."/>
            <person name="Berlin A.M."/>
            <person name="Chapman S.B."/>
            <person name="Goldberg J."/>
            <person name="Griggs A."/>
            <person name="Gujja S."/>
            <person name="Hansen M."/>
            <person name="Howarth C."/>
            <person name="Imamovic A."/>
            <person name="Larimer J."/>
            <person name="McCowan C."/>
            <person name="Montmayeur A."/>
            <person name="Murphy C."/>
            <person name="Neiman D."/>
            <person name="Pearson M."/>
            <person name="Priest M."/>
            <person name="Roberts A."/>
            <person name="Saif S."/>
            <person name="Shea T."/>
            <person name="Sisk P."/>
            <person name="Sykes S."/>
            <person name="Wortman J."/>
            <person name="Nusbaum C."/>
            <person name="Birren B."/>
        </authorList>
    </citation>
    <scope>NUCLEOTIDE SEQUENCE [LARGE SCALE GENOMIC DNA]</scope>
    <source>
        <strain evidence="2">race PST-78</strain>
    </source>
</reference>
<name>A0A0L0UHI3_9BASI</name>
<protein>
    <submittedName>
        <fullName evidence="1">Uncharacterized protein</fullName>
    </submittedName>
</protein>
<dbReference type="EMBL" id="AJIL01009317">
    <property type="protein sequence ID" value="KNE86516.1"/>
    <property type="molecule type" value="Genomic_DNA"/>
</dbReference>